<evidence type="ECO:0000313" key="2">
    <source>
        <dbReference type="WBParaSite" id="ACAC_0000149701-mRNA-1"/>
    </source>
</evidence>
<reference evidence="2" key="2">
    <citation type="submission" date="2017-02" db="UniProtKB">
        <authorList>
            <consortium name="WormBaseParasite"/>
        </authorList>
    </citation>
    <scope>IDENTIFICATION</scope>
</reference>
<evidence type="ECO:0000313" key="1">
    <source>
        <dbReference type="Proteomes" id="UP000035642"/>
    </source>
</evidence>
<name>A0A0K0CVU5_ANGCA</name>
<keyword evidence="1" id="KW-1185">Reference proteome</keyword>
<protein>
    <submittedName>
        <fullName evidence="2">Uncharacterized protein</fullName>
    </submittedName>
</protein>
<dbReference type="WBParaSite" id="ACAC_0000149701-mRNA-1">
    <property type="protein sequence ID" value="ACAC_0000149701-mRNA-1"/>
    <property type="gene ID" value="ACAC_0000149701"/>
</dbReference>
<accession>A0A0K0CVU5</accession>
<organism evidence="1 2">
    <name type="scientific">Angiostrongylus cantonensis</name>
    <name type="common">Rat lungworm</name>
    <dbReference type="NCBI Taxonomy" id="6313"/>
    <lineage>
        <taxon>Eukaryota</taxon>
        <taxon>Metazoa</taxon>
        <taxon>Ecdysozoa</taxon>
        <taxon>Nematoda</taxon>
        <taxon>Chromadorea</taxon>
        <taxon>Rhabditida</taxon>
        <taxon>Rhabditina</taxon>
        <taxon>Rhabditomorpha</taxon>
        <taxon>Strongyloidea</taxon>
        <taxon>Metastrongylidae</taxon>
        <taxon>Angiostrongylus</taxon>
    </lineage>
</organism>
<sequence>MLSVDEPPIEVKEENFQRKTLIGYFKEKLSFGVVKGVSFTVVFSRLLCPIDDEDDVSDPLFGQSLEENTLR</sequence>
<dbReference type="Proteomes" id="UP000035642">
    <property type="component" value="Unassembled WGS sequence"/>
</dbReference>
<reference evidence="1" key="1">
    <citation type="submission" date="2012-09" db="EMBL/GenBank/DDBJ databases">
        <authorList>
            <person name="Martin A.A."/>
        </authorList>
    </citation>
    <scope>NUCLEOTIDE SEQUENCE</scope>
</reference>
<proteinExistence type="predicted"/>
<dbReference type="AlphaFoldDB" id="A0A0K0CVU5"/>